<evidence type="ECO:0008006" key="4">
    <source>
        <dbReference type="Google" id="ProtNLM"/>
    </source>
</evidence>
<dbReference type="EMBL" id="JAESWB010000326">
    <property type="protein sequence ID" value="MBL4954369.1"/>
    <property type="molecule type" value="Genomic_DNA"/>
</dbReference>
<evidence type="ECO:0000256" key="1">
    <source>
        <dbReference type="SAM" id="SignalP"/>
    </source>
</evidence>
<evidence type="ECO:0000313" key="3">
    <source>
        <dbReference type="Proteomes" id="UP000623967"/>
    </source>
</evidence>
<reference evidence="2 3" key="1">
    <citation type="submission" date="2021-01" db="EMBL/GenBank/DDBJ databases">
        <title>Genome public.</title>
        <authorList>
            <person name="Liu C."/>
            <person name="Sun Q."/>
        </authorList>
    </citation>
    <scope>NUCLEOTIDE SEQUENCE [LARGE SCALE GENOMIC DNA]</scope>
    <source>
        <strain evidence="2 3">YIM B02564</strain>
    </source>
</reference>
<keyword evidence="3" id="KW-1185">Reference proteome</keyword>
<protein>
    <recommendedName>
        <fullName evidence="4">Lipoprotein</fullName>
    </recommendedName>
</protein>
<proteinExistence type="predicted"/>
<feature type="signal peptide" evidence="1">
    <location>
        <begin position="1"/>
        <end position="22"/>
    </location>
</feature>
<gene>
    <name evidence="2" type="ORF">JK635_19605</name>
</gene>
<keyword evidence="1" id="KW-0732">Signal</keyword>
<sequence>MKIAMKKLYLSTLTLTQSIALFGCTNSTEIVKNTKEDHYKQKIIIMGSVNDPLPQEAKNVEYMPSNLEPQQIPNFNLKEPIIMTRMPYYEKKNSDNSPSNINRR</sequence>
<feature type="chain" id="PRO_5045048134" description="Lipoprotein" evidence="1">
    <location>
        <begin position="23"/>
        <end position="104"/>
    </location>
</feature>
<organism evidence="2 3">
    <name type="scientific">Neobacillus paridis</name>
    <dbReference type="NCBI Taxonomy" id="2803862"/>
    <lineage>
        <taxon>Bacteria</taxon>
        <taxon>Bacillati</taxon>
        <taxon>Bacillota</taxon>
        <taxon>Bacilli</taxon>
        <taxon>Bacillales</taxon>
        <taxon>Bacillaceae</taxon>
        <taxon>Neobacillus</taxon>
    </lineage>
</organism>
<comment type="caution">
    <text evidence="2">The sequence shown here is derived from an EMBL/GenBank/DDBJ whole genome shotgun (WGS) entry which is preliminary data.</text>
</comment>
<evidence type="ECO:0000313" key="2">
    <source>
        <dbReference type="EMBL" id="MBL4954369.1"/>
    </source>
</evidence>
<accession>A0ABS1TSS5</accession>
<name>A0ABS1TSS5_9BACI</name>
<dbReference type="Proteomes" id="UP000623967">
    <property type="component" value="Unassembled WGS sequence"/>
</dbReference>
<dbReference type="PROSITE" id="PS51257">
    <property type="entry name" value="PROKAR_LIPOPROTEIN"/>
    <property type="match status" value="1"/>
</dbReference>